<protein>
    <submittedName>
        <fullName evidence="2">Uncharacterized protein</fullName>
    </submittedName>
</protein>
<gene>
    <name evidence="2" type="ORF">GAYE_SCF27MG4634</name>
</gene>
<feature type="compositionally biased region" description="Acidic residues" evidence="1">
    <location>
        <begin position="116"/>
        <end position="172"/>
    </location>
</feature>
<sequence>MRWWTRQLVVSTTITTKSVWSRYFSHCRYNNSGLLVASTNNNYSELGWRRYGSWPQRIASINGIDELVKNKNLVREYYQGTSLNVSLLFDEPLNGSSLSWEDDDDDSSSSGSSGSESDDSFDSSSDEDSSDDEYYSYDEDISDYDSEEEVDDLFSEEDTDSEEEGSSDSDDV</sequence>
<evidence type="ECO:0000313" key="2">
    <source>
        <dbReference type="EMBL" id="KAK4526718.1"/>
    </source>
</evidence>
<dbReference type="Proteomes" id="UP001300502">
    <property type="component" value="Unassembled WGS sequence"/>
</dbReference>
<reference evidence="2 3" key="1">
    <citation type="submission" date="2022-07" db="EMBL/GenBank/DDBJ databases">
        <title>Genome-wide signatures of adaptation to extreme environments.</title>
        <authorList>
            <person name="Cho C.H."/>
            <person name="Yoon H.S."/>
        </authorList>
    </citation>
    <scope>NUCLEOTIDE SEQUENCE [LARGE SCALE GENOMIC DNA]</scope>
    <source>
        <strain evidence="2 3">108.79 E11</strain>
    </source>
</reference>
<proteinExistence type="predicted"/>
<evidence type="ECO:0000313" key="3">
    <source>
        <dbReference type="Proteomes" id="UP001300502"/>
    </source>
</evidence>
<name>A0AAV9IHD4_9RHOD</name>
<dbReference type="AlphaFoldDB" id="A0AAV9IHD4"/>
<organism evidence="2 3">
    <name type="scientific">Galdieria yellowstonensis</name>
    <dbReference type="NCBI Taxonomy" id="3028027"/>
    <lineage>
        <taxon>Eukaryota</taxon>
        <taxon>Rhodophyta</taxon>
        <taxon>Bangiophyceae</taxon>
        <taxon>Galdieriales</taxon>
        <taxon>Galdieriaceae</taxon>
        <taxon>Galdieria</taxon>
    </lineage>
</organism>
<accession>A0AAV9IHD4</accession>
<feature type="region of interest" description="Disordered" evidence="1">
    <location>
        <begin position="97"/>
        <end position="172"/>
    </location>
</feature>
<dbReference type="EMBL" id="JANCYU010000043">
    <property type="protein sequence ID" value="KAK4526718.1"/>
    <property type="molecule type" value="Genomic_DNA"/>
</dbReference>
<evidence type="ECO:0000256" key="1">
    <source>
        <dbReference type="SAM" id="MobiDB-lite"/>
    </source>
</evidence>
<keyword evidence="3" id="KW-1185">Reference proteome</keyword>
<comment type="caution">
    <text evidence="2">The sequence shown here is derived from an EMBL/GenBank/DDBJ whole genome shotgun (WGS) entry which is preliminary data.</text>
</comment>